<feature type="domain" description="ThuA-like" evidence="1">
    <location>
        <begin position="34"/>
        <end position="256"/>
    </location>
</feature>
<dbReference type="RefSeq" id="WP_381522713.1">
    <property type="nucleotide sequence ID" value="NZ_JBHULN010000006.1"/>
</dbReference>
<proteinExistence type="predicted"/>
<accession>A0ABW5M2S2</accession>
<keyword evidence="3" id="KW-1185">Reference proteome</keyword>
<evidence type="ECO:0000313" key="2">
    <source>
        <dbReference type="EMBL" id="MFD2571302.1"/>
    </source>
</evidence>
<dbReference type="Gene3D" id="3.40.50.880">
    <property type="match status" value="1"/>
</dbReference>
<reference evidence="3" key="1">
    <citation type="journal article" date="2019" name="Int. J. Syst. Evol. Microbiol.">
        <title>The Global Catalogue of Microorganisms (GCM) 10K type strain sequencing project: providing services to taxonomists for standard genome sequencing and annotation.</title>
        <authorList>
            <consortium name="The Broad Institute Genomics Platform"/>
            <consortium name="The Broad Institute Genome Sequencing Center for Infectious Disease"/>
            <person name="Wu L."/>
            <person name="Ma J."/>
        </authorList>
    </citation>
    <scope>NUCLEOTIDE SEQUENCE [LARGE SCALE GENOMIC DNA]</scope>
    <source>
        <strain evidence="3">KCTC 42805</strain>
    </source>
</reference>
<organism evidence="2 3">
    <name type="scientific">Spirosoma soli</name>
    <dbReference type="NCBI Taxonomy" id="1770529"/>
    <lineage>
        <taxon>Bacteria</taxon>
        <taxon>Pseudomonadati</taxon>
        <taxon>Bacteroidota</taxon>
        <taxon>Cytophagia</taxon>
        <taxon>Cytophagales</taxon>
        <taxon>Cytophagaceae</taxon>
        <taxon>Spirosoma</taxon>
    </lineage>
</organism>
<evidence type="ECO:0000259" key="1">
    <source>
        <dbReference type="Pfam" id="PF06283"/>
    </source>
</evidence>
<dbReference type="SUPFAM" id="SSF52317">
    <property type="entry name" value="Class I glutamine amidotransferase-like"/>
    <property type="match status" value="1"/>
</dbReference>
<dbReference type="PANTHER" id="PTHR40469:SF2">
    <property type="entry name" value="GALACTOSE-BINDING DOMAIN-LIKE SUPERFAMILY PROTEIN"/>
    <property type="match status" value="1"/>
</dbReference>
<dbReference type="EMBL" id="JBHULN010000006">
    <property type="protein sequence ID" value="MFD2571302.1"/>
    <property type="molecule type" value="Genomic_DNA"/>
</dbReference>
<evidence type="ECO:0000313" key="3">
    <source>
        <dbReference type="Proteomes" id="UP001597469"/>
    </source>
</evidence>
<dbReference type="PANTHER" id="PTHR40469">
    <property type="entry name" value="SECRETED GLYCOSYL HYDROLASE"/>
    <property type="match status" value="1"/>
</dbReference>
<dbReference type="InterPro" id="IPR029062">
    <property type="entry name" value="Class_I_gatase-like"/>
</dbReference>
<gene>
    <name evidence="2" type="ORF">ACFSUS_11705</name>
</gene>
<name>A0ABW5M2S2_9BACT</name>
<dbReference type="Proteomes" id="UP001597469">
    <property type="component" value="Unassembled WGS sequence"/>
</dbReference>
<sequence length="278" mass="32160">MSQYRFVLFATTFLLLTTMTTGWTKDDVNWKKVKVLVYTKNGKGYVHDNIPNAVQCIQRLGQQYGFKVDVSDQPTVFTEDNLKQYTTLIFPSTNNDVFDTDAQRLAFRRYIEAGGGFVGIHSVMGTERNWPWFKRMIGGTFAWHPPFQKIRINVIDTKHPSMQGLPKVWEKEDEFYFTKEMSPGPTVIMANDLTSLDGREPEKVKTFGGSYTHLYPSAWYYNFDGGHTWCTTLGHHKKDYEDPTFVQHIFQGIRYVVGQVNKIDFNKAYADSRDTPIQ</sequence>
<comment type="caution">
    <text evidence="2">The sequence shown here is derived from an EMBL/GenBank/DDBJ whole genome shotgun (WGS) entry which is preliminary data.</text>
</comment>
<dbReference type="InterPro" id="IPR029010">
    <property type="entry name" value="ThuA-like"/>
</dbReference>
<protein>
    <submittedName>
        <fullName evidence="2">ThuA domain-containing protein</fullName>
    </submittedName>
</protein>
<dbReference type="Pfam" id="PF06283">
    <property type="entry name" value="ThuA"/>
    <property type="match status" value="1"/>
</dbReference>